<sequence length="43" mass="4693">MLRPALGRFPFGRPVKTDPLGQIDTTFDDSADTSTPELVVAFL</sequence>
<gene>
    <name evidence="1" type="ORF">Y013_03135</name>
</gene>
<dbReference type="KEGG" id="rpy:Y013_03135"/>
<proteinExistence type="predicted"/>
<name>V9XQE0_9NOCA</name>
<evidence type="ECO:0000313" key="2">
    <source>
        <dbReference type="Proteomes" id="UP000018781"/>
    </source>
</evidence>
<dbReference type="HOGENOM" id="CLU_3238890_0_0_11"/>
<dbReference type="Proteomes" id="UP000018781">
    <property type="component" value="Chromosome"/>
</dbReference>
<organism evidence="1 2">
    <name type="scientific">Rhodococcus pyridinivorans SB3094</name>
    <dbReference type="NCBI Taxonomy" id="1435356"/>
    <lineage>
        <taxon>Bacteria</taxon>
        <taxon>Bacillati</taxon>
        <taxon>Actinomycetota</taxon>
        <taxon>Actinomycetes</taxon>
        <taxon>Mycobacteriales</taxon>
        <taxon>Nocardiaceae</taxon>
        <taxon>Rhodococcus</taxon>
    </lineage>
</organism>
<reference evidence="1 2" key="1">
    <citation type="journal article" date="2014" name="Genome Announc.">
        <title>Complete Genome of Rhodococcus pyridinivorans SB3094, a Methyl-Ethyl-Ketone-Degrading Bacterium Used for Bioaugmentation.</title>
        <authorList>
            <person name="Dueholm M.S."/>
            <person name="Albertsen M."/>
            <person name="D'Imperio S."/>
            <person name="Tale V.P."/>
            <person name="Lewis D."/>
            <person name="Nielsen P.H."/>
            <person name="Nielsen J.L."/>
        </authorList>
    </citation>
    <scope>NUCLEOTIDE SEQUENCE [LARGE SCALE GENOMIC DNA]</scope>
    <source>
        <strain evidence="1 2">SB3094</strain>
    </source>
</reference>
<dbReference type="AlphaFoldDB" id="V9XQE0"/>
<dbReference type="PATRIC" id="fig|1435356.3.peg.623"/>
<dbReference type="EMBL" id="CP006996">
    <property type="protein sequence ID" value="AHD23582.1"/>
    <property type="molecule type" value="Genomic_DNA"/>
</dbReference>
<evidence type="ECO:0000313" key="1">
    <source>
        <dbReference type="EMBL" id="AHD23582.1"/>
    </source>
</evidence>
<protein>
    <submittedName>
        <fullName evidence="1">Uncharacterized protein</fullName>
    </submittedName>
</protein>
<accession>V9XQE0</accession>